<dbReference type="GO" id="GO:0006287">
    <property type="term" value="P:base-excision repair, gap-filling"/>
    <property type="evidence" value="ECO:0007669"/>
    <property type="project" value="TreeGrafter"/>
</dbReference>
<dbReference type="EC" id="2.7.7.7" evidence="1"/>
<comment type="similarity">
    <text evidence="1">Belongs to the DNA polymerase type-B family.</text>
</comment>
<dbReference type="Proteomes" id="UP000636800">
    <property type="component" value="Unassembled WGS sequence"/>
</dbReference>
<comment type="subcellular location">
    <subcellularLocation>
        <location evidence="1">Nucleus</location>
    </subcellularLocation>
</comment>
<dbReference type="GO" id="GO:0008310">
    <property type="term" value="F:single-stranded DNA 3'-5' DNA exonuclease activity"/>
    <property type="evidence" value="ECO:0007669"/>
    <property type="project" value="TreeGrafter"/>
</dbReference>
<sequence length="176" mass="19894">MTLVGDTIVLCPMKGGLCIACHRLGGMILVRKAHCSTALNKFLAPDGQQLQDMSKGWKRSLQSHTHIVMLNVDIARAIQMINISLNYDFHHDSYSIFEGNDTSCKGRRCINQKRYAVFNHDGNLAELKVFEIKEAEVFDKFLQGSTLEECYAAVAAVANRWLDLLDVSRMPCRLFR</sequence>
<keyword evidence="1" id="KW-0539">Nucleus</keyword>
<keyword evidence="1" id="KW-0548">Nucleotidyltransferase</keyword>
<dbReference type="EMBL" id="JADCNL010000014">
    <property type="protein sequence ID" value="KAG0452543.1"/>
    <property type="molecule type" value="Genomic_DNA"/>
</dbReference>
<comment type="caution">
    <text evidence="3">The sequence shown here is derived from an EMBL/GenBank/DDBJ whole genome shotgun (WGS) entry which is preliminary data.</text>
</comment>
<feature type="domain" description="DNA polymerase epsilon ,catalytic subunit A thumb" evidence="2">
    <location>
        <begin position="126"/>
        <end position="166"/>
    </location>
</feature>
<dbReference type="GO" id="GO:0003887">
    <property type="term" value="F:DNA-directed DNA polymerase activity"/>
    <property type="evidence" value="ECO:0007669"/>
    <property type="project" value="UniProtKB-KW"/>
</dbReference>
<keyword evidence="1" id="KW-0239">DNA-directed DNA polymerase</keyword>
<proteinExistence type="inferred from homology"/>
<keyword evidence="1" id="KW-0408">Iron</keyword>
<keyword evidence="1" id="KW-0411">Iron-sulfur</keyword>
<evidence type="ECO:0000313" key="3">
    <source>
        <dbReference type="EMBL" id="KAG0452543.1"/>
    </source>
</evidence>
<dbReference type="GO" id="GO:0006297">
    <property type="term" value="P:nucleotide-excision repair, DNA gap filling"/>
    <property type="evidence" value="ECO:0007669"/>
    <property type="project" value="TreeGrafter"/>
</dbReference>
<keyword evidence="1" id="KW-0808">Transferase</keyword>
<name>A0A835U8R8_VANPL</name>
<dbReference type="GO" id="GO:0008622">
    <property type="term" value="C:epsilon DNA polymerase complex"/>
    <property type="evidence" value="ECO:0007669"/>
    <property type="project" value="InterPro"/>
</dbReference>
<reference evidence="3 4" key="1">
    <citation type="journal article" date="2020" name="Nat. Food">
        <title>A phased Vanilla planifolia genome enables genetic improvement of flavour and production.</title>
        <authorList>
            <person name="Hasing T."/>
            <person name="Tang H."/>
            <person name="Brym M."/>
            <person name="Khazi F."/>
            <person name="Huang T."/>
            <person name="Chambers A.H."/>
        </authorList>
    </citation>
    <scope>NUCLEOTIDE SEQUENCE [LARGE SCALE GENOMIC DNA]</scope>
    <source>
        <tissue evidence="3">Leaf</tissue>
    </source>
</reference>
<keyword evidence="4" id="KW-1185">Reference proteome</keyword>
<comment type="catalytic activity">
    <reaction evidence="1">
        <text>DNA(n) + a 2'-deoxyribonucleoside 5'-triphosphate = DNA(n+1) + diphosphate</text>
        <dbReference type="Rhea" id="RHEA:22508"/>
        <dbReference type="Rhea" id="RHEA-COMP:17339"/>
        <dbReference type="Rhea" id="RHEA-COMP:17340"/>
        <dbReference type="ChEBI" id="CHEBI:33019"/>
        <dbReference type="ChEBI" id="CHEBI:61560"/>
        <dbReference type="ChEBI" id="CHEBI:173112"/>
        <dbReference type="EC" id="2.7.7.7"/>
    </reaction>
</comment>
<evidence type="ECO:0000259" key="2">
    <source>
        <dbReference type="Pfam" id="PF22634"/>
    </source>
</evidence>
<dbReference type="InterPro" id="IPR029703">
    <property type="entry name" value="POL2"/>
</dbReference>
<keyword evidence="1" id="KW-0235">DNA replication</keyword>
<dbReference type="GO" id="GO:0051539">
    <property type="term" value="F:4 iron, 4 sulfur cluster binding"/>
    <property type="evidence" value="ECO:0007669"/>
    <property type="project" value="UniProtKB-KW"/>
</dbReference>
<dbReference type="Pfam" id="PF22634">
    <property type="entry name" value="POL2_thumb"/>
    <property type="match status" value="1"/>
</dbReference>
<organism evidence="3 4">
    <name type="scientific">Vanilla planifolia</name>
    <name type="common">Vanilla</name>
    <dbReference type="NCBI Taxonomy" id="51239"/>
    <lineage>
        <taxon>Eukaryota</taxon>
        <taxon>Viridiplantae</taxon>
        <taxon>Streptophyta</taxon>
        <taxon>Embryophyta</taxon>
        <taxon>Tracheophyta</taxon>
        <taxon>Spermatophyta</taxon>
        <taxon>Magnoliopsida</taxon>
        <taxon>Liliopsida</taxon>
        <taxon>Asparagales</taxon>
        <taxon>Orchidaceae</taxon>
        <taxon>Vanilloideae</taxon>
        <taxon>Vanilleae</taxon>
        <taxon>Vanilla</taxon>
    </lineage>
</organism>
<dbReference type="PANTHER" id="PTHR10670">
    <property type="entry name" value="DNA POLYMERASE EPSILON CATALYTIC SUBUNIT A"/>
    <property type="match status" value="1"/>
</dbReference>
<dbReference type="GO" id="GO:0045004">
    <property type="term" value="P:DNA replication proofreading"/>
    <property type="evidence" value="ECO:0007669"/>
    <property type="project" value="TreeGrafter"/>
</dbReference>
<evidence type="ECO:0000256" key="1">
    <source>
        <dbReference type="RuleBase" id="RU365029"/>
    </source>
</evidence>
<accession>A0A835U8R8</accession>
<gene>
    <name evidence="3" type="ORF">HPP92_025207</name>
</gene>
<keyword evidence="1" id="KW-0238">DNA-binding</keyword>
<protein>
    <recommendedName>
        <fullName evidence="1">DNA polymerase epsilon catalytic subunit</fullName>
        <ecNumber evidence="1">2.7.7.7</ecNumber>
    </recommendedName>
</protein>
<keyword evidence="1" id="KW-0479">Metal-binding</keyword>
<dbReference type="GO" id="GO:0000278">
    <property type="term" value="P:mitotic cell cycle"/>
    <property type="evidence" value="ECO:0007669"/>
    <property type="project" value="TreeGrafter"/>
</dbReference>
<dbReference type="GO" id="GO:0006272">
    <property type="term" value="P:leading strand elongation"/>
    <property type="evidence" value="ECO:0007669"/>
    <property type="project" value="TreeGrafter"/>
</dbReference>
<keyword evidence="1" id="KW-0862">Zinc</keyword>
<comment type="cofactor">
    <cofactor evidence="1">
        <name>[4Fe-4S] cluster</name>
        <dbReference type="ChEBI" id="CHEBI:49883"/>
    </cofactor>
</comment>
<keyword evidence="1" id="KW-0004">4Fe-4S</keyword>
<dbReference type="GO" id="GO:0003677">
    <property type="term" value="F:DNA binding"/>
    <property type="evidence" value="ECO:0007669"/>
    <property type="project" value="UniProtKB-KW"/>
</dbReference>
<dbReference type="AlphaFoldDB" id="A0A835U8R8"/>
<evidence type="ECO:0000313" key="4">
    <source>
        <dbReference type="Proteomes" id="UP000636800"/>
    </source>
</evidence>
<dbReference type="PANTHER" id="PTHR10670:SF0">
    <property type="entry name" value="DNA POLYMERASE EPSILON CATALYTIC SUBUNIT A"/>
    <property type="match status" value="1"/>
</dbReference>
<dbReference type="GO" id="GO:0008270">
    <property type="term" value="F:zinc ion binding"/>
    <property type="evidence" value="ECO:0007669"/>
    <property type="project" value="UniProtKB-KW"/>
</dbReference>
<dbReference type="OrthoDB" id="439808at2759"/>
<keyword evidence="1" id="KW-0863">Zinc-finger</keyword>
<dbReference type="InterPro" id="IPR055191">
    <property type="entry name" value="POL2_thumb"/>
</dbReference>
<comment type="function">
    <text evidence="1">DNA polymerase II participates in chromosomal DNA replication.</text>
</comment>